<dbReference type="STRING" id="1111738.GCA_000427905_01488"/>
<keyword evidence="4 5" id="KW-0418">Kinase</keyword>
<dbReference type="EMBL" id="QGUI01000087">
    <property type="protein sequence ID" value="PZN00446.1"/>
    <property type="molecule type" value="Genomic_DNA"/>
</dbReference>
<feature type="binding site" evidence="5">
    <location>
        <position position="38"/>
    </location>
    <ligand>
        <name>AMP</name>
        <dbReference type="ChEBI" id="CHEBI:456215"/>
    </ligand>
</feature>
<comment type="catalytic activity">
    <reaction evidence="5 7">
        <text>AMP + ATP = 2 ADP</text>
        <dbReference type="Rhea" id="RHEA:12973"/>
        <dbReference type="ChEBI" id="CHEBI:30616"/>
        <dbReference type="ChEBI" id="CHEBI:456215"/>
        <dbReference type="ChEBI" id="CHEBI:456216"/>
        <dbReference type="EC" id="2.7.4.3"/>
    </reaction>
</comment>
<evidence type="ECO:0000256" key="1">
    <source>
        <dbReference type="ARBA" id="ARBA00022679"/>
    </source>
</evidence>
<comment type="subcellular location">
    <subcellularLocation>
        <location evidence="5 7">Cytoplasm</location>
    </subcellularLocation>
</comment>
<feature type="binding site" evidence="5">
    <location>
        <position position="168"/>
    </location>
    <ligand>
        <name>ATP</name>
        <dbReference type="ChEBI" id="CHEBI:30616"/>
    </ligand>
</feature>
<dbReference type="NCBIfam" id="NF001381">
    <property type="entry name" value="PRK00279.1-3"/>
    <property type="match status" value="1"/>
</dbReference>
<evidence type="ECO:0000313" key="9">
    <source>
        <dbReference type="EMBL" id="PZN00446.1"/>
    </source>
</evidence>
<keyword evidence="1 5" id="KW-0808">Transferase</keyword>
<feature type="binding site" evidence="5">
    <location>
        <position position="94"/>
    </location>
    <ligand>
        <name>AMP</name>
        <dbReference type="ChEBI" id="CHEBI:456215"/>
    </ligand>
</feature>
<dbReference type="AlphaFoldDB" id="A0A2W4JRS2"/>
<dbReference type="NCBIfam" id="NF011100">
    <property type="entry name" value="PRK14527.1"/>
    <property type="match status" value="1"/>
</dbReference>
<feature type="binding site" evidence="5">
    <location>
        <position position="33"/>
    </location>
    <ligand>
        <name>AMP</name>
        <dbReference type="ChEBI" id="CHEBI:456215"/>
    </ligand>
</feature>
<comment type="caution">
    <text evidence="5">Lacks conserved residue(s) required for the propagation of feature annotation.</text>
</comment>
<dbReference type="InterPro" id="IPR006259">
    <property type="entry name" value="Adenyl_kin_sub"/>
</dbReference>
<evidence type="ECO:0000256" key="5">
    <source>
        <dbReference type="HAMAP-Rule" id="MF_00235"/>
    </source>
</evidence>
<dbReference type="PANTHER" id="PTHR23359">
    <property type="entry name" value="NUCLEOTIDE KINASE"/>
    <property type="match status" value="1"/>
</dbReference>
<comment type="pathway">
    <text evidence="5">Purine metabolism; AMP biosynthesis via salvage pathway; AMP from ADP: step 1/1.</text>
</comment>
<dbReference type="NCBIfam" id="NF011105">
    <property type="entry name" value="PRK14532.1"/>
    <property type="match status" value="1"/>
</dbReference>
<dbReference type="CDD" id="cd01428">
    <property type="entry name" value="ADK"/>
    <property type="match status" value="1"/>
</dbReference>
<dbReference type="UniPathway" id="UPA00588">
    <property type="reaction ID" value="UER00649"/>
</dbReference>
<dbReference type="Pfam" id="PF00406">
    <property type="entry name" value="ADK"/>
    <property type="match status" value="1"/>
</dbReference>
<keyword evidence="2 5" id="KW-0545">Nucleotide biosynthesis</keyword>
<keyword evidence="5" id="KW-0963">Cytoplasm</keyword>
<feature type="binding site" evidence="5">
    <location>
        <begin position="12"/>
        <end position="17"/>
    </location>
    <ligand>
        <name>ATP</name>
        <dbReference type="ChEBI" id="CHEBI:30616"/>
    </ligand>
</feature>
<dbReference type="GO" id="GO:0005737">
    <property type="term" value="C:cytoplasm"/>
    <property type="evidence" value="ECO:0007669"/>
    <property type="project" value="UniProtKB-SubCell"/>
</dbReference>
<dbReference type="InterPro" id="IPR000850">
    <property type="entry name" value="Adenylat/UMP-CMP_kin"/>
</dbReference>
<evidence type="ECO:0000256" key="2">
    <source>
        <dbReference type="ARBA" id="ARBA00022727"/>
    </source>
</evidence>
<protein>
    <recommendedName>
        <fullName evidence="5 7">Adenylate kinase</fullName>
        <shortName evidence="5">AK</shortName>
        <ecNumber evidence="5 7">2.7.4.3</ecNumber>
    </recommendedName>
    <alternativeName>
        <fullName evidence="5">ATP-AMP transphosphorylase</fullName>
    </alternativeName>
    <alternativeName>
        <fullName evidence="5">ATP:AMP phosphotransferase</fullName>
    </alternativeName>
    <alternativeName>
        <fullName evidence="5">Adenylate monophosphate kinase</fullName>
    </alternativeName>
</protein>
<feature type="binding site" evidence="5">
    <location>
        <position position="129"/>
    </location>
    <ligand>
        <name>ATP</name>
        <dbReference type="ChEBI" id="CHEBI:30616"/>
    </ligand>
</feature>
<dbReference type="NCBIfam" id="TIGR01351">
    <property type="entry name" value="adk"/>
    <property type="match status" value="1"/>
</dbReference>
<evidence type="ECO:0000256" key="4">
    <source>
        <dbReference type="ARBA" id="ARBA00022777"/>
    </source>
</evidence>
<keyword evidence="3 5" id="KW-0547">Nucleotide-binding</keyword>
<dbReference type="GO" id="GO:0044209">
    <property type="term" value="P:AMP salvage"/>
    <property type="evidence" value="ECO:0007669"/>
    <property type="project" value="UniProtKB-UniRule"/>
</dbReference>
<dbReference type="PROSITE" id="PS00113">
    <property type="entry name" value="ADENYLATE_KINASE"/>
    <property type="match status" value="1"/>
</dbReference>
<dbReference type="EC" id="2.7.4.3" evidence="5 7"/>
<dbReference type="GO" id="GO:0005524">
    <property type="term" value="F:ATP binding"/>
    <property type="evidence" value="ECO:0007669"/>
    <property type="project" value="UniProtKB-UniRule"/>
</dbReference>
<dbReference type="Proteomes" id="UP000249324">
    <property type="component" value="Unassembled WGS sequence"/>
</dbReference>
<reference evidence="8" key="4">
    <citation type="submission" date="2023-08" db="EMBL/GenBank/DDBJ databases">
        <authorList>
            <person name="Guima S.E.S."/>
            <person name="Martins L.F."/>
            <person name="Silva A.M."/>
            <person name="Setubal J.C."/>
        </authorList>
    </citation>
    <scope>NUCLEOTIDE SEQUENCE</scope>
    <source>
        <strain evidence="8">ZC4RG45</strain>
    </source>
</reference>
<dbReference type="InterPro" id="IPR033690">
    <property type="entry name" value="Adenylat_kinase_CS"/>
</dbReference>
<feature type="region of interest" description="NMP" evidence="5">
    <location>
        <begin position="32"/>
        <end position="61"/>
    </location>
</feature>
<evidence type="ECO:0000256" key="3">
    <source>
        <dbReference type="ARBA" id="ARBA00022741"/>
    </source>
</evidence>
<organism evidence="9">
    <name type="scientific">Thermocrispum agreste</name>
    <dbReference type="NCBI Taxonomy" id="37925"/>
    <lineage>
        <taxon>Bacteria</taxon>
        <taxon>Bacillati</taxon>
        <taxon>Actinomycetota</taxon>
        <taxon>Actinomycetes</taxon>
        <taxon>Pseudonocardiales</taxon>
        <taxon>Pseudonocardiaceae</taxon>
        <taxon>Thermocrispum</taxon>
    </lineage>
</organism>
<evidence type="ECO:0000313" key="10">
    <source>
        <dbReference type="Proteomes" id="UP000249324"/>
    </source>
</evidence>
<evidence type="ECO:0000256" key="7">
    <source>
        <dbReference type="RuleBase" id="RU003331"/>
    </source>
</evidence>
<reference evidence="8 10" key="3">
    <citation type="journal article" date="2021" name="BMC Genomics">
        <title>Genome-resolved metagenome and metatranscriptome analyses of thermophilic composting reveal key bacterial players and their metabolic interactions.</title>
        <authorList>
            <person name="Braga L.P.P."/>
            <person name="Pereira R.V."/>
            <person name="Martins L.F."/>
            <person name="Moura L.M.S."/>
            <person name="Sanchez F.B."/>
            <person name="Patane J.S.L."/>
            <person name="da Silva A.M."/>
            <person name="Setubal J.C."/>
        </authorList>
    </citation>
    <scope>NUCLEOTIDE SEQUENCE [LARGE SCALE GENOMIC DNA]</scope>
    <source>
        <strain evidence="8">ZC4RG45</strain>
    </source>
</reference>
<dbReference type="HAMAP" id="MF_00235">
    <property type="entry name" value="Adenylate_kinase_Adk"/>
    <property type="match status" value="1"/>
</dbReference>
<comment type="function">
    <text evidence="5">Catalyzes the reversible transfer of the terminal phosphate group between ATP and AMP. Plays an important role in cellular energy homeostasis and in adenine nucleotide metabolism.</text>
</comment>
<name>A0A2W4JRS2_9PSEU</name>
<dbReference type="NCBIfam" id="NF011104">
    <property type="entry name" value="PRK14531.1"/>
    <property type="match status" value="1"/>
</dbReference>
<keyword evidence="5 7" id="KW-0067">ATP-binding</keyword>
<evidence type="ECO:0000256" key="6">
    <source>
        <dbReference type="RuleBase" id="RU003330"/>
    </source>
</evidence>
<accession>A0A2W4JRS2</accession>
<feature type="binding site" evidence="5">
    <location>
        <position position="131"/>
    </location>
    <ligand>
        <name>AMP</name>
        <dbReference type="ChEBI" id="CHEBI:456215"/>
    </ligand>
</feature>
<dbReference type="Gene3D" id="3.40.50.300">
    <property type="entry name" value="P-loop containing nucleotide triphosphate hydrolases"/>
    <property type="match status" value="1"/>
</dbReference>
<dbReference type="EMBL" id="QGUI02000018">
    <property type="protein sequence ID" value="MFO7191179.1"/>
    <property type="molecule type" value="Genomic_DNA"/>
</dbReference>
<dbReference type="PRINTS" id="PR00094">
    <property type="entry name" value="ADENYLTKNASE"/>
</dbReference>
<reference evidence="8" key="1">
    <citation type="submission" date="2018-05" db="EMBL/GenBank/DDBJ databases">
        <authorList>
            <person name="Moura L."/>
            <person name="Setubal J.C."/>
        </authorList>
    </citation>
    <scope>NUCLEOTIDE SEQUENCE</scope>
    <source>
        <strain evidence="8">ZC4RG45</strain>
    </source>
</reference>
<gene>
    <name evidence="5" type="primary">adk</name>
    <name evidence="8" type="ORF">DIU77_002910</name>
    <name evidence="9" type="ORF">DIU77_03650</name>
</gene>
<reference evidence="9" key="2">
    <citation type="submission" date="2018-05" db="EMBL/GenBank/DDBJ databases">
        <authorList>
            <person name="Lanie J.A."/>
            <person name="Ng W.-L."/>
            <person name="Kazmierczak K.M."/>
            <person name="Andrzejewski T.M."/>
            <person name="Davidsen T.M."/>
            <person name="Wayne K.J."/>
            <person name="Tettelin H."/>
            <person name="Glass J.I."/>
            <person name="Rusch D."/>
            <person name="Podicherti R."/>
            <person name="Tsui H.-C.T."/>
            <person name="Winkler M.E."/>
        </authorList>
    </citation>
    <scope>NUCLEOTIDE SEQUENCE</scope>
    <source>
        <strain evidence="9">ZC4RG45</strain>
    </source>
</reference>
<feature type="binding site" evidence="5">
    <location>
        <begin position="87"/>
        <end position="90"/>
    </location>
    <ligand>
        <name>AMP</name>
        <dbReference type="ChEBI" id="CHEBI:456215"/>
    </ligand>
</feature>
<sequence>MTNRLVLVGPPGAGKGTQAVRLSEELGIPHISTGDLFRAHIAQETELGRQVKEYLDSGKLVPDEVTNAMVRERLASPEAANGFLLDGFPRNVGQAEELKRILAESGHELDAVVELRVDEDELVKRLLARGRSDDTEDVIRHRQQVYRDETAPLLEYYADRLVTVDGEGEIAEVTARVLEALKQRS</sequence>
<comment type="subunit">
    <text evidence="5 7">Monomer.</text>
</comment>
<feature type="binding site" evidence="5">
    <location>
        <position position="142"/>
    </location>
    <ligand>
        <name>AMP</name>
        <dbReference type="ChEBI" id="CHEBI:456215"/>
    </ligand>
</feature>
<dbReference type="GO" id="GO:0004017">
    <property type="term" value="F:AMP kinase activity"/>
    <property type="evidence" value="ECO:0007669"/>
    <property type="project" value="UniProtKB-UniRule"/>
</dbReference>
<comment type="similarity">
    <text evidence="5 6">Belongs to the adenylate kinase family.</text>
</comment>
<comment type="caution">
    <text evidence="9">The sequence shown here is derived from an EMBL/GenBank/DDBJ whole genome shotgun (WGS) entry which is preliminary data.</text>
</comment>
<dbReference type="SUPFAM" id="SSF52540">
    <property type="entry name" value="P-loop containing nucleoside triphosphate hydrolases"/>
    <property type="match status" value="1"/>
</dbReference>
<feature type="binding site" evidence="5">
    <location>
        <begin position="59"/>
        <end position="61"/>
    </location>
    <ligand>
        <name>AMP</name>
        <dbReference type="ChEBI" id="CHEBI:456215"/>
    </ligand>
</feature>
<proteinExistence type="inferred from homology"/>
<dbReference type="InterPro" id="IPR027417">
    <property type="entry name" value="P-loop_NTPase"/>
</dbReference>
<comment type="domain">
    <text evidence="5">Consists of three domains, a large central CORE domain and two small peripheral domains, NMPbind and LID, which undergo movements during catalysis. The LID domain closes over the site of phosphoryl transfer upon ATP binding. Assembling and dissambling the active center during each catalytic cycle provides an effective means to prevent ATP hydrolysis.</text>
</comment>
<evidence type="ECO:0000313" key="8">
    <source>
        <dbReference type="EMBL" id="MFO7191179.1"/>
    </source>
</evidence>